<dbReference type="PROSITE" id="PS01124">
    <property type="entry name" value="HTH_ARAC_FAMILY_2"/>
    <property type="match status" value="1"/>
</dbReference>
<dbReference type="InterPro" id="IPR018060">
    <property type="entry name" value="HTH_AraC"/>
</dbReference>
<keyword evidence="2" id="KW-0238">DNA-binding</keyword>
<dbReference type="Gene3D" id="1.10.10.60">
    <property type="entry name" value="Homeodomain-like"/>
    <property type="match status" value="1"/>
</dbReference>
<dbReference type="GO" id="GO:0043565">
    <property type="term" value="F:sequence-specific DNA binding"/>
    <property type="evidence" value="ECO:0007669"/>
    <property type="project" value="InterPro"/>
</dbReference>
<evidence type="ECO:0000256" key="3">
    <source>
        <dbReference type="ARBA" id="ARBA00023163"/>
    </source>
</evidence>
<dbReference type="SMART" id="SM00342">
    <property type="entry name" value="HTH_ARAC"/>
    <property type="match status" value="1"/>
</dbReference>
<evidence type="ECO:0000256" key="2">
    <source>
        <dbReference type="ARBA" id="ARBA00023125"/>
    </source>
</evidence>
<dbReference type="GO" id="GO:0003700">
    <property type="term" value="F:DNA-binding transcription factor activity"/>
    <property type="evidence" value="ECO:0007669"/>
    <property type="project" value="InterPro"/>
</dbReference>
<dbReference type="PRINTS" id="PR00032">
    <property type="entry name" value="HTHARAC"/>
</dbReference>
<dbReference type="RefSeq" id="WP_056015039.1">
    <property type="nucleotide sequence ID" value="NZ_LLYZ01000005.1"/>
</dbReference>
<dbReference type="STRING" id="452084.AR438_10480"/>
<feature type="domain" description="HTH araC/xylS-type" evidence="4">
    <location>
        <begin position="190"/>
        <end position="288"/>
    </location>
</feature>
<dbReference type="Proteomes" id="UP000051682">
    <property type="component" value="Unassembled WGS sequence"/>
</dbReference>
<dbReference type="PANTHER" id="PTHR43280:SF32">
    <property type="entry name" value="TRANSCRIPTIONAL REGULATORY PROTEIN"/>
    <property type="match status" value="1"/>
</dbReference>
<dbReference type="Pfam" id="PF12833">
    <property type="entry name" value="HTH_18"/>
    <property type="match status" value="1"/>
</dbReference>
<protein>
    <recommendedName>
        <fullName evidence="4">HTH araC/xylS-type domain-containing protein</fullName>
    </recommendedName>
</protein>
<dbReference type="EMBL" id="LLYZ01000005">
    <property type="protein sequence ID" value="KQK26000.1"/>
    <property type="molecule type" value="Genomic_DNA"/>
</dbReference>
<evidence type="ECO:0000256" key="1">
    <source>
        <dbReference type="ARBA" id="ARBA00023015"/>
    </source>
</evidence>
<dbReference type="SUPFAM" id="SSF51215">
    <property type="entry name" value="Regulatory protein AraC"/>
    <property type="match status" value="1"/>
</dbReference>
<keyword evidence="6" id="KW-1185">Reference proteome</keyword>
<dbReference type="AlphaFoldDB" id="A0A0Q3HTB1"/>
<dbReference type="PANTHER" id="PTHR43280">
    <property type="entry name" value="ARAC-FAMILY TRANSCRIPTIONAL REGULATOR"/>
    <property type="match status" value="1"/>
</dbReference>
<accession>A0A0Q3HTB1</accession>
<keyword evidence="3" id="KW-0804">Transcription</keyword>
<name>A0A0Q3HTB1_9FLAO</name>
<comment type="caution">
    <text evidence="5">The sequence shown here is derived from an EMBL/GenBank/DDBJ whole genome shotgun (WGS) entry which is preliminary data.</text>
</comment>
<dbReference type="InterPro" id="IPR009057">
    <property type="entry name" value="Homeodomain-like_sf"/>
</dbReference>
<evidence type="ECO:0000313" key="5">
    <source>
        <dbReference type="EMBL" id="KQK26000.1"/>
    </source>
</evidence>
<organism evidence="5 6">
    <name type="scientific">Chryseobacterium aquaticum</name>
    <dbReference type="NCBI Taxonomy" id="452084"/>
    <lineage>
        <taxon>Bacteria</taxon>
        <taxon>Pseudomonadati</taxon>
        <taxon>Bacteroidota</taxon>
        <taxon>Flavobacteriia</taxon>
        <taxon>Flavobacteriales</taxon>
        <taxon>Weeksellaceae</taxon>
        <taxon>Chryseobacterium group</taxon>
        <taxon>Chryseobacterium</taxon>
    </lineage>
</organism>
<dbReference type="InterPro" id="IPR037923">
    <property type="entry name" value="HTH-like"/>
</dbReference>
<dbReference type="SUPFAM" id="SSF46689">
    <property type="entry name" value="Homeodomain-like"/>
    <property type="match status" value="1"/>
</dbReference>
<gene>
    <name evidence="5" type="ORF">AR438_10480</name>
</gene>
<proteinExistence type="predicted"/>
<sequence>MSTDSIRILTLNKLKSQSNIKSDFIMMNMEEFIGQLGTTDHLKNKFYAVLLLNEGKGSFAIDNNVFQLASNMVFFINYNQVYHFQDAELCKGSVLLFTKSFYNHIYTGNKIIKSDTALAKMSPFVRLKAESRKDQWQSFEEIKREYQSTKPLFREIICLLLKAFILKYIRYSDTNTQLNIQSDRKKILVNDFTNLVNLHFKELKTTSHYAKKLNLTTNYLNSIVKENLDIPAGKFIKNRVILEAERLLLHTSLSVTEISYELGFSDKSHFGKYFKTEKKYSPNQYRIIKSQNSD</sequence>
<reference evidence="5 6" key="1">
    <citation type="submission" date="2015-10" db="EMBL/GenBank/DDBJ databases">
        <title>Chryseobacterium aquaticum genome.</title>
        <authorList>
            <person name="Newman J.D."/>
            <person name="Ferguson M.B."/>
            <person name="Miller J.R."/>
        </authorList>
    </citation>
    <scope>NUCLEOTIDE SEQUENCE [LARGE SCALE GENOMIC DNA]</scope>
    <source>
        <strain evidence="5 6">KCTC 12483</strain>
    </source>
</reference>
<dbReference type="OrthoDB" id="2585681at2"/>
<keyword evidence="1" id="KW-0805">Transcription regulation</keyword>
<evidence type="ECO:0000313" key="6">
    <source>
        <dbReference type="Proteomes" id="UP000051682"/>
    </source>
</evidence>
<evidence type="ECO:0000259" key="4">
    <source>
        <dbReference type="PROSITE" id="PS01124"/>
    </source>
</evidence>
<dbReference type="InterPro" id="IPR020449">
    <property type="entry name" value="Tscrpt_reg_AraC-type_HTH"/>
</dbReference>